<evidence type="ECO:0000313" key="1">
    <source>
        <dbReference type="EMBL" id="KAF3433639.1"/>
    </source>
</evidence>
<protein>
    <submittedName>
        <fullName evidence="1">Uncharacterized protein</fullName>
    </submittedName>
</protein>
<comment type="caution">
    <text evidence="1">The sequence shown here is derived from an EMBL/GenBank/DDBJ whole genome shotgun (WGS) entry which is preliminary data.</text>
</comment>
<sequence>MESKFDCLIKLLSSIYNTTGVQLDEDDDQCFDEVRGEKVSVGDVHRTCDQRIDHAANHLVPSVSISSSPSAESKHSVKIFTQMSNRKLVGGRRKRRMAKTIESLGR</sequence>
<reference evidence="1" key="1">
    <citation type="submission" date="2020-03" db="EMBL/GenBank/DDBJ databases">
        <title>A high-quality chromosome-level genome assembly of a woody plant with both climbing and erect habits, Rhamnella rubrinervis.</title>
        <authorList>
            <person name="Lu Z."/>
            <person name="Yang Y."/>
            <person name="Zhu X."/>
            <person name="Sun Y."/>
        </authorList>
    </citation>
    <scope>NUCLEOTIDE SEQUENCE</scope>
    <source>
        <strain evidence="1">BYM</strain>
        <tissue evidence="1">Leaf</tissue>
    </source>
</reference>
<accession>A0A8K0DT60</accession>
<dbReference type="EMBL" id="VOIH02000011">
    <property type="protein sequence ID" value="KAF3433639.1"/>
    <property type="molecule type" value="Genomic_DNA"/>
</dbReference>
<dbReference type="Proteomes" id="UP000796880">
    <property type="component" value="Unassembled WGS sequence"/>
</dbReference>
<dbReference type="AlphaFoldDB" id="A0A8K0DT60"/>
<organism evidence="1 2">
    <name type="scientific">Rhamnella rubrinervis</name>
    <dbReference type="NCBI Taxonomy" id="2594499"/>
    <lineage>
        <taxon>Eukaryota</taxon>
        <taxon>Viridiplantae</taxon>
        <taxon>Streptophyta</taxon>
        <taxon>Embryophyta</taxon>
        <taxon>Tracheophyta</taxon>
        <taxon>Spermatophyta</taxon>
        <taxon>Magnoliopsida</taxon>
        <taxon>eudicotyledons</taxon>
        <taxon>Gunneridae</taxon>
        <taxon>Pentapetalae</taxon>
        <taxon>rosids</taxon>
        <taxon>fabids</taxon>
        <taxon>Rosales</taxon>
        <taxon>Rhamnaceae</taxon>
        <taxon>rhamnoid group</taxon>
        <taxon>Rhamneae</taxon>
        <taxon>Rhamnella</taxon>
    </lineage>
</organism>
<name>A0A8K0DT60_9ROSA</name>
<gene>
    <name evidence="1" type="ORF">FNV43_RR24742</name>
</gene>
<keyword evidence="2" id="KW-1185">Reference proteome</keyword>
<proteinExistence type="predicted"/>
<evidence type="ECO:0000313" key="2">
    <source>
        <dbReference type="Proteomes" id="UP000796880"/>
    </source>
</evidence>